<dbReference type="Pfam" id="PF07833">
    <property type="entry name" value="Cu_amine_oxidN1"/>
    <property type="match status" value="2"/>
</dbReference>
<dbReference type="EMBL" id="AJLR01000036">
    <property type="protein sequence ID" value="EKN68737.1"/>
    <property type="molecule type" value="Genomic_DNA"/>
</dbReference>
<dbReference type="InterPro" id="IPR036582">
    <property type="entry name" value="Mao_N_sf"/>
</dbReference>
<protein>
    <recommendedName>
        <fullName evidence="3">Copper amine oxidase-like N-terminal domain-containing protein</fullName>
    </recommendedName>
</protein>
<dbReference type="Gene3D" id="3.30.457.10">
    <property type="entry name" value="Copper amine oxidase-like, N-terminal domain"/>
    <property type="match status" value="2"/>
</dbReference>
<evidence type="ECO:0000256" key="1">
    <source>
        <dbReference type="SAM" id="MobiDB-lite"/>
    </source>
</evidence>
<feature type="chain" id="PRO_5003894489" description="Copper amine oxidase-like N-terminal domain-containing protein" evidence="2">
    <location>
        <begin position="26"/>
        <end position="678"/>
    </location>
</feature>
<dbReference type="AlphaFoldDB" id="K6D876"/>
<keyword evidence="5" id="KW-1185">Reference proteome</keyword>
<evidence type="ECO:0000313" key="5">
    <source>
        <dbReference type="Proteomes" id="UP000006315"/>
    </source>
</evidence>
<gene>
    <name evidence="4" type="ORF">BAZO_03126</name>
</gene>
<dbReference type="Proteomes" id="UP000006315">
    <property type="component" value="Unassembled WGS sequence"/>
</dbReference>
<evidence type="ECO:0000313" key="4">
    <source>
        <dbReference type="EMBL" id="EKN68737.1"/>
    </source>
</evidence>
<feature type="region of interest" description="Disordered" evidence="1">
    <location>
        <begin position="640"/>
        <end position="678"/>
    </location>
</feature>
<dbReference type="STRING" id="1131731.BAZO_03126"/>
<proteinExistence type="predicted"/>
<dbReference type="GeneID" id="89470136"/>
<feature type="domain" description="Copper amine oxidase-like N-terminal" evidence="3">
    <location>
        <begin position="166"/>
        <end position="273"/>
    </location>
</feature>
<reference evidence="4 5" key="1">
    <citation type="journal article" date="2012" name="Front. Microbiol.">
        <title>Redundancy and modularity in membrane-associated dissimilatory nitrate reduction in Bacillus.</title>
        <authorList>
            <person name="Heylen K."/>
            <person name="Keltjens J."/>
        </authorList>
    </citation>
    <scope>NUCLEOTIDE SEQUENCE [LARGE SCALE GENOMIC DNA]</scope>
    <source>
        <strain evidence="4 5">LMG 9581</strain>
    </source>
</reference>
<dbReference type="InterPro" id="IPR012854">
    <property type="entry name" value="Cu_amine_oxidase-like_N"/>
</dbReference>
<feature type="compositionally biased region" description="Polar residues" evidence="1">
    <location>
        <begin position="664"/>
        <end position="678"/>
    </location>
</feature>
<name>K6D876_SCHAZ</name>
<keyword evidence="2" id="KW-0732">Signal</keyword>
<organism evidence="4 5">
    <name type="scientific">Schinkia azotoformans LMG 9581</name>
    <dbReference type="NCBI Taxonomy" id="1131731"/>
    <lineage>
        <taxon>Bacteria</taxon>
        <taxon>Bacillati</taxon>
        <taxon>Bacillota</taxon>
        <taxon>Bacilli</taxon>
        <taxon>Bacillales</taxon>
        <taxon>Bacillaceae</taxon>
        <taxon>Calidifontibacillus/Schinkia group</taxon>
        <taxon>Schinkia</taxon>
    </lineage>
</organism>
<accession>K6D876</accession>
<dbReference type="SUPFAM" id="SSF55383">
    <property type="entry name" value="Copper amine oxidase, domain N"/>
    <property type="match status" value="3"/>
</dbReference>
<sequence>MKKKMITAFLSSTLAMNVFLPNVYAKEAPKGASVTEMAGLTILVNEIPVVFDVPPVMKNDRTLVPLRAIFEAMDANVNWDEKNRAISAIKNEKNINLVIDSDVAQIEGEDHKLDVPATIYKDRTLVPLRFVGEAFGGEVVWDENTKKIKITLPDTTFQTIDAPVYVNDNKLDFGSFTRIVRNGVTFIPLQSVLDNASGELTWKQQDDGIDVQWNETKIKFVKDKNYVIVDGEQIQIANPLFDYKGTLVMPINIIPKVFGGYSHYDADTKEIFIYINQAKFKHEFLKKEEVIFKKPTNVEKASFAGNRRIMISDNPENLNDRTLPEDNVTLWHDDVQSGDAAVNHRVFGWHISELDKTATVGITIENLSSTNEIEVVDFKGTNRKTANGWVNWDVGLPLVDNVLSGKVMSVQMESPVVKAGQTALMKSFDIPKGNTLGFQYDFTVKKKSGTGELKYKIRTVLSKNGSDLASIKSKPVELDQTAKHPRGVWSSSQLTTELPPYEVGTEETAYQISNGATDNLMSQENGLGDKEQMIKNPGHFGASYLVKIPIINKTGESKTVRVSVGARGGIYNGAVKVDGKVYLIPTLKPMTELATIIDYVSEKEKGLVELEIMHAGGSALPLAIDLVTVEEKLEQIEETQELKNVQDAENNVQDPGKLAESQDVKNSQAPQEVQENVQ</sequence>
<comment type="caution">
    <text evidence="4">The sequence shown here is derived from an EMBL/GenBank/DDBJ whole genome shotgun (WGS) entry which is preliminary data.</text>
</comment>
<dbReference type="RefSeq" id="WP_003329787.1">
    <property type="nucleotide sequence ID" value="NZ_AJLR01000036.1"/>
</dbReference>
<dbReference type="PATRIC" id="fig|1131731.3.peg.642"/>
<evidence type="ECO:0000256" key="2">
    <source>
        <dbReference type="SAM" id="SignalP"/>
    </source>
</evidence>
<feature type="signal peptide" evidence="2">
    <location>
        <begin position="1"/>
        <end position="25"/>
    </location>
</feature>
<evidence type="ECO:0000259" key="3">
    <source>
        <dbReference type="Pfam" id="PF07833"/>
    </source>
</evidence>
<feature type="domain" description="Copper amine oxidase-like N-terminal" evidence="3">
    <location>
        <begin position="44"/>
        <end position="150"/>
    </location>
</feature>